<dbReference type="AlphaFoldDB" id="A0A2U9IRS9"/>
<protein>
    <submittedName>
        <fullName evidence="1">Uncharacterized protein</fullName>
    </submittedName>
</protein>
<evidence type="ECO:0000313" key="1">
    <source>
        <dbReference type="EMBL" id="AWR98705.1"/>
    </source>
</evidence>
<keyword evidence="2" id="KW-1185">Reference proteome</keyword>
<dbReference type="KEGG" id="mhk:DFR87_02235"/>
<sequence>MIGKYVDLHQVGNHMALVGDQSIFTCIESLLSLGDCLLTTSEAIDLCPLCAQVVTCIPACVDIFTAPVCLACEATGLGGCIVCLIAAYVCYDAALAVRNNCL</sequence>
<dbReference type="EMBL" id="CP029287">
    <property type="protein sequence ID" value="AWR98705.1"/>
    <property type="molecule type" value="Genomic_DNA"/>
</dbReference>
<organism evidence="1 2">
    <name type="scientific">Metallosphaera hakonensis JCM 8857 = DSM 7519</name>
    <dbReference type="NCBI Taxonomy" id="1293036"/>
    <lineage>
        <taxon>Archaea</taxon>
        <taxon>Thermoproteota</taxon>
        <taxon>Thermoprotei</taxon>
        <taxon>Sulfolobales</taxon>
        <taxon>Sulfolobaceae</taxon>
        <taxon>Metallosphaera</taxon>
    </lineage>
</organism>
<reference evidence="1 2" key="1">
    <citation type="submission" date="2018-05" db="EMBL/GenBank/DDBJ databases">
        <title>Complete Genome Sequences of Extremely Thermoacidophilic, Metal-Mobilizing Type-Strain Members of the Archaeal Family Sulfolobaceae: Acidianus brierleyi DSM-1651T, Acidianus sulfidivorans DSM-18786T, Metallosphaera hakonensis DSM-7519T, and Metallosphaera prunae DSM-10039T.</title>
        <authorList>
            <person name="Counts J.A."/>
            <person name="Kelly R.M."/>
        </authorList>
    </citation>
    <scope>NUCLEOTIDE SEQUENCE [LARGE SCALE GENOMIC DNA]</scope>
    <source>
        <strain evidence="1 2">HO1-1</strain>
    </source>
</reference>
<dbReference type="OrthoDB" id="372295at2157"/>
<reference evidence="2" key="3">
    <citation type="submission" date="2020-03" db="EMBL/GenBank/DDBJ databases">
        <title>Sequencing and Assembly of Multiple Reported Metal-Biooxidizing Members of the Extremely Thermoacidophilic Archaeal Family Sulfolobaceae.</title>
        <authorList>
            <person name="Counts J.A."/>
            <person name="Kelly R.M."/>
        </authorList>
    </citation>
    <scope>NUCLEOTIDE SEQUENCE [LARGE SCALE GENOMIC DNA]</scope>
    <source>
        <strain evidence="2">HO1-1</strain>
    </source>
</reference>
<reference evidence="2" key="2">
    <citation type="submission" date="2020-03" db="EMBL/GenBank/DDBJ databases">
        <title>Complete Genome Sequences of Extremely Thermoacidophilic, Metal-Mobilizing Type-Strain Members of the Archaeal Family Sulfolobaceae: Acidianus brierleyi DSM-1651T, Acidianus sulfidivorans DSM-18786T, Metallosphaera hakonensis DSM-7519T, and Metallosphaera prunae DSM-10039T.</title>
        <authorList>
            <person name="Counts J.A."/>
            <person name="Kelly R.M."/>
        </authorList>
    </citation>
    <scope>NUCLEOTIDE SEQUENCE [LARGE SCALE GENOMIC DNA]</scope>
    <source>
        <strain evidence="2">HO1-1</strain>
    </source>
</reference>
<name>A0A2U9IRS9_9CREN</name>
<accession>A0A2U9IRS9</accession>
<dbReference type="Proteomes" id="UP000247586">
    <property type="component" value="Chromosome"/>
</dbReference>
<gene>
    <name evidence="1" type="ORF">DFR87_02235</name>
</gene>
<dbReference type="STRING" id="1293036.GCA_001315825_03279"/>
<proteinExistence type="predicted"/>
<evidence type="ECO:0000313" key="2">
    <source>
        <dbReference type="Proteomes" id="UP000247586"/>
    </source>
</evidence>